<dbReference type="EMBL" id="AZBU02000011">
    <property type="protein sequence ID" value="TKR60236.1"/>
    <property type="molecule type" value="Genomic_DNA"/>
</dbReference>
<reference evidence="2 3" key="2">
    <citation type="journal article" date="2019" name="G3 (Bethesda)">
        <title>Hybrid Assembly of the Genome of the Entomopathogenic Nematode Steinernema carpocapsae Identifies the X-Chromosome.</title>
        <authorList>
            <person name="Serra L."/>
            <person name="Macchietto M."/>
            <person name="Macias-Munoz A."/>
            <person name="McGill C.J."/>
            <person name="Rodriguez I.M."/>
            <person name="Rodriguez B."/>
            <person name="Murad R."/>
            <person name="Mortazavi A."/>
        </authorList>
    </citation>
    <scope>NUCLEOTIDE SEQUENCE [LARGE SCALE GENOMIC DNA]</scope>
    <source>
        <strain evidence="2 3">ALL</strain>
    </source>
</reference>
<evidence type="ECO:0000313" key="3">
    <source>
        <dbReference type="Proteomes" id="UP000298663"/>
    </source>
</evidence>
<keyword evidence="3" id="KW-1185">Reference proteome</keyword>
<dbReference type="Proteomes" id="UP000298663">
    <property type="component" value="Unassembled WGS sequence"/>
</dbReference>
<name>A0A4U5LVQ2_STECR</name>
<comment type="caution">
    <text evidence="2">The sequence shown here is derived from an EMBL/GenBank/DDBJ whole genome shotgun (WGS) entry which is preliminary data.</text>
</comment>
<sequence length="137" mass="15065">MGYRVLGLLASLASSASSPDAPLGPCLQTRVPRTFLLVLTVLARVTPEWIRKKVGFYSGVPRTSQACTRVHFHPVISAFGQFSVRNLRKKAQNMFIQTQVDPSWANKSFLFPGALYGKSPKAHRLRSGQYLSAAVST</sequence>
<keyword evidence="1" id="KW-0732">Signal</keyword>
<feature type="chain" id="PRO_5020493926" description="Secreted protein" evidence="1">
    <location>
        <begin position="18"/>
        <end position="137"/>
    </location>
</feature>
<evidence type="ECO:0000256" key="1">
    <source>
        <dbReference type="SAM" id="SignalP"/>
    </source>
</evidence>
<evidence type="ECO:0008006" key="4">
    <source>
        <dbReference type="Google" id="ProtNLM"/>
    </source>
</evidence>
<organism evidence="2 3">
    <name type="scientific">Steinernema carpocapsae</name>
    <name type="common">Entomopathogenic nematode</name>
    <dbReference type="NCBI Taxonomy" id="34508"/>
    <lineage>
        <taxon>Eukaryota</taxon>
        <taxon>Metazoa</taxon>
        <taxon>Ecdysozoa</taxon>
        <taxon>Nematoda</taxon>
        <taxon>Chromadorea</taxon>
        <taxon>Rhabditida</taxon>
        <taxon>Tylenchina</taxon>
        <taxon>Panagrolaimomorpha</taxon>
        <taxon>Strongyloidoidea</taxon>
        <taxon>Steinernematidae</taxon>
        <taxon>Steinernema</taxon>
    </lineage>
</organism>
<gene>
    <name evidence="2" type="ORF">L596_027514</name>
</gene>
<accession>A0A4U5LVQ2</accession>
<dbReference type="AlphaFoldDB" id="A0A4U5LVQ2"/>
<proteinExistence type="predicted"/>
<protein>
    <recommendedName>
        <fullName evidence="4">Secreted protein</fullName>
    </recommendedName>
</protein>
<reference evidence="2 3" key="1">
    <citation type="journal article" date="2015" name="Genome Biol.">
        <title>Comparative genomics of Steinernema reveals deeply conserved gene regulatory networks.</title>
        <authorList>
            <person name="Dillman A.R."/>
            <person name="Macchietto M."/>
            <person name="Porter C.F."/>
            <person name="Rogers A."/>
            <person name="Williams B."/>
            <person name="Antoshechkin I."/>
            <person name="Lee M.M."/>
            <person name="Goodwin Z."/>
            <person name="Lu X."/>
            <person name="Lewis E.E."/>
            <person name="Goodrich-Blair H."/>
            <person name="Stock S.P."/>
            <person name="Adams B.J."/>
            <person name="Sternberg P.W."/>
            <person name="Mortazavi A."/>
        </authorList>
    </citation>
    <scope>NUCLEOTIDE SEQUENCE [LARGE SCALE GENOMIC DNA]</scope>
    <source>
        <strain evidence="2 3">ALL</strain>
    </source>
</reference>
<feature type="signal peptide" evidence="1">
    <location>
        <begin position="1"/>
        <end position="17"/>
    </location>
</feature>
<evidence type="ECO:0000313" key="2">
    <source>
        <dbReference type="EMBL" id="TKR60236.1"/>
    </source>
</evidence>